<evidence type="ECO:0000313" key="13">
    <source>
        <dbReference type="Proteomes" id="UP000216725"/>
    </source>
</evidence>
<comment type="caution">
    <text evidence="12">The sequence shown here is derived from an EMBL/GenBank/DDBJ whole genome shotgun (WGS) entry which is preliminary data.</text>
</comment>
<gene>
    <name evidence="12" type="ORF">PSRA_0897</name>
</gene>
<evidence type="ECO:0000259" key="11">
    <source>
        <dbReference type="Pfam" id="PF00482"/>
    </source>
</evidence>
<dbReference type="FunFam" id="1.20.81.30:FF:000001">
    <property type="entry name" value="Type II secretion system protein F"/>
    <property type="match status" value="2"/>
</dbReference>
<keyword evidence="13" id="KW-1185">Reference proteome</keyword>
<keyword evidence="8 10" id="KW-0472">Membrane</keyword>
<keyword evidence="7 10" id="KW-1133">Transmembrane helix</keyword>
<keyword evidence="4" id="KW-1003">Cell membrane</keyword>
<accession>A0A261EYA3</accession>
<dbReference type="GO" id="GO:0005886">
    <property type="term" value="C:plasma membrane"/>
    <property type="evidence" value="ECO:0007669"/>
    <property type="project" value="UniProtKB-SubCell"/>
</dbReference>
<comment type="similarity">
    <text evidence="2 9">Belongs to the GSP F family.</text>
</comment>
<organism evidence="12 13">
    <name type="scientific">Pseudoscardovia radai</name>
    <dbReference type="NCBI Taxonomy" id="987066"/>
    <lineage>
        <taxon>Bacteria</taxon>
        <taxon>Bacillati</taxon>
        <taxon>Actinomycetota</taxon>
        <taxon>Actinomycetes</taxon>
        <taxon>Bifidobacteriales</taxon>
        <taxon>Bifidobacteriaceae</taxon>
        <taxon>Pseudoscardovia</taxon>
    </lineage>
</organism>
<comment type="subcellular location">
    <subcellularLocation>
        <location evidence="1">Cell inner membrane</location>
        <topology evidence="1">Multi-pass membrane protein</topology>
    </subcellularLocation>
    <subcellularLocation>
        <location evidence="9">Cell membrane</location>
        <topology evidence="9">Multi-pass membrane protein</topology>
    </subcellularLocation>
</comment>
<feature type="domain" description="Type II secretion system protein GspF" evidence="11">
    <location>
        <begin position="77"/>
        <end position="200"/>
    </location>
</feature>
<evidence type="ECO:0000256" key="1">
    <source>
        <dbReference type="ARBA" id="ARBA00004429"/>
    </source>
</evidence>
<dbReference type="PROSITE" id="PS00874">
    <property type="entry name" value="T2SP_F"/>
    <property type="match status" value="1"/>
</dbReference>
<dbReference type="PANTHER" id="PTHR30012:SF0">
    <property type="entry name" value="TYPE II SECRETION SYSTEM PROTEIN F-RELATED"/>
    <property type="match status" value="1"/>
</dbReference>
<dbReference type="InterPro" id="IPR001992">
    <property type="entry name" value="T2SS_GspF/T4SS_PilC_CS"/>
</dbReference>
<evidence type="ECO:0000256" key="3">
    <source>
        <dbReference type="ARBA" id="ARBA00022448"/>
    </source>
</evidence>
<dbReference type="OrthoDB" id="9805682at2"/>
<evidence type="ECO:0000256" key="5">
    <source>
        <dbReference type="ARBA" id="ARBA00022519"/>
    </source>
</evidence>
<dbReference type="GO" id="GO:0009306">
    <property type="term" value="P:protein secretion"/>
    <property type="evidence" value="ECO:0007669"/>
    <property type="project" value="InterPro"/>
</dbReference>
<evidence type="ECO:0000313" key="12">
    <source>
        <dbReference type="EMBL" id="OZG51817.1"/>
    </source>
</evidence>
<dbReference type="Gene3D" id="1.20.81.30">
    <property type="entry name" value="Type II secretion system (T2SS), domain F"/>
    <property type="match status" value="2"/>
</dbReference>
<dbReference type="Proteomes" id="UP000216725">
    <property type="component" value="Unassembled WGS sequence"/>
</dbReference>
<evidence type="ECO:0000256" key="9">
    <source>
        <dbReference type="RuleBase" id="RU003923"/>
    </source>
</evidence>
<dbReference type="RefSeq" id="WP_094660714.1">
    <property type="nucleotide sequence ID" value="NZ_MWWR01000006.1"/>
</dbReference>
<evidence type="ECO:0000256" key="4">
    <source>
        <dbReference type="ARBA" id="ARBA00022475"/>
    </source>
</evidence>
<protein>
    <submittedName>
        <fullName evidence="12">Type II secretion system (T2SS), protein F</fullName>
    </submittedName>
</protein>
<keyword evidence="3 9" id="KW-0813">Transport</keyword>
<dbReference type="PRINTS" id="PR00812">
    <property type="entry name" value="BCTERIALGSPF"/>
</dbReference>
<sequence length="413" mass="45065">MADEAVSTVWHYKGIQNSQKVSGDIEATGRSQAIDRLKRQGILPTDLKNSADASGLDMEINLGGGKYPKKKDYAVMARQLATMVAAGVPLVRSLNIVTEQVENKRLRDALHQCVSDVENGMSFSEAMEHNEDELFPPIMVHMVRAGEAGGFLDGALLTVADSFEADVRLQQQIKSALAYPIVVLCIAFLLVGVMLLTIVPTFKDMYDSMGAKLPAITQTLVSMGNVAPVAIPLLIVGIVAFTIYWRSHSNKMYIRQWWEPFKLKVPVFGKLTNKVALARFCRNFSSMLSSGVPILEALDIVGSTSGNIVYESASKFVAREVEKGTRLSDAMALQSVFPNMLVQMVAIGEDAGAIDQMLASAGKAYDEEVQAMAKSLTSLLEPIMILLLGCVVGFMVLALYMPMFSMYDAINNM</sequence>
<dbReference type="InterPro" id="IPR003004">
    <property type="entry name" value="GspF/PilC"/>
</dbReference>
<evidence type="ECO:0000256" key="10">
    <source>
        <dbReference type="SAM" id="Phobius"/>
    </source>
</evidence>
<feature type="transmembrane region" description="Helical" evidence="10">
    <location>
        <begin position="219"/>
        <end position="245"/>
    </location>
</feature>
<dbReference type="PANTHER" id="PTHR30012">
    <property type="entry name" value="GENERAL SECRETION PATHWAY PROTEIN"/>
    <property type="match status" value="1"/>
</dbReference>
<dbReference type="EMBL" id="MWWR01000006">
    <property type="protein sequence ID" value="OZG51817.1"/>
    <property type="molecule type" value="Genomic_DNA"/>
</dbReference>
<proteinExistence type="inferred from homology"/>
<reference evidence="12 13" key="1">
    <citation type="journal article" date="2017" name="BMC Genomics">
        <title>Comparative genomic and phylogenomic analyses of the Bifidobacteriaceae family.</title>
        <authorList>
            <person name="Lugli G.A."/>
            <person name="Milani C."/>
            <person name="Turroni F."/>
            <person name="Duranti S."/>
            <person name="Mancabelli L."/>
            <person name="Mangifesta M."/>
            <person name="Ferrario C."/>
            <person name="Modesto M."/>
            <person name="Mattarelli P."/>
            <person name="Jiri K."/>
            <person name="van Sinderen D."/>
            <person name="Ventura M."/>
        </authorList>
    </citation>
    <scope>NUCLEOTIDE SEQUENCE [LARGE SCALE GENOMIC DNA]</scope>
    <source>
        <strain evidence="12 13">DSM 24742</strain>
    </source>
</reference>
<dbReference type="InterPro" id="IPR018076">
    <property type="entry name" value="T2SS_GspF_dom"/>
</dbReference>
<feature type="domain" description="Type II secretion system protein GspF" evidence="11">
    <location>
        <begin position="280"/>
        <end position="402"/>
    </location>
</feature>
<feature type="transmembrane region" description="Helical" evidence="10">
    <location>
        <begin position="177"/>
        <end position="199"/>
    </location>
</feature>
<name>A0A261EYA3_9BIFI</name>
<evidence type="ECO:0000256" key="7">
    <source>
        <dbReference type="ARBA" id="ARBA00022989"/>
    </source>
</evidence>
<evidence type="ECO:0000256" key="8">
    <source>
        <dbReference type="ARBA" id="ARBA00023136"/>
    </source>
</evidence>
<dbReference type="InterPro" id="IPR042094">
    <property type="entry name" value="T2SS_GspF_sf"/>
</dbReference>
<dbReference type="Pfam" id="PF00482">
    <property type="entry name" value="T2SSF"/>
    <property type="match status" value="2"/>
</dbReference>
<keyword evidence="6 9" id="KW-0812">Transmembrane</keyword>
<evidence type="ECO:0000256" key="6">
    <source>
        <dbReference type="ARBA" id="ARBA00022692"/>
    </source>
</evidence>
<keyword evidence="5" id="KW-0997">Cell inner membrane</keyword>
<dbReference type="AlphaFoldDB" id="A0A261EYA3"/>
<feature type="transmembrane region" description="Helical" evidence="10">
    <location>
        <begin position="383"/>
        <end position="403"/>
    </location>
</feature>
<evidence type="ECO:0000256" key="2">
    <source>
        <dbReference type="ARBA" id="ARBA00005745"/>
    </source>
</evidence>